<dbReference type="Pfam" id="PF13424">
    <property type="entry name" value="TPR_12"/>
    <property type="match status" value="1"/>
</dbReference>
<reference evidence="1 2" key="1">
    <citation type="submission" date="2020-08" db="EMBL/GenBank/DDBJ databases">
        <title>Sequencing the genomes of 1000 actinobacteria strains.</title>
        <authorList>
            <person name="Klenk H.-P."/>
        </authorList>
    </citation>
    <scope>NUCLEOTIDE SEQUENCE [LARGE SCALE GENOMIC DNA]</scope>
    <source>
        <strain evidence="1 2">DSM 102030</strain>
    </source>
</reference>
<keyword evidence="2" id="KW-1185">Reference proteome</keyword>
<dbReference type="InterPro" id="IPR011717">
    <property type="entry name" value="TPR-4"/>
</dbReference>
<accession>A0A7W7RC52</accession>
<evidence type="ECO:0000313" key="2">
    <source>
        <dbReference type="Proteomes" id="UP000523007"/>
    </source>
</evidence>
<evidence type="ECO:0000313" key="1">
    <source>
        <dbReference type="EMBL" id="MBB4929271.1"/>
    </source>
</evidence>
<protein>
    <submittedName>
        <fullName evidence="1">Tetratricopeptide (TPR) repeat protein</fullName>
    </submittedName>
</protein>
<dbReference type="EMBL" id="JACHJT010000001">
    <property type="protein sequence ID" value="MBB4929271.1"/>
    <property type="molecule type" value="Genomic_DNA"/>
</dbReference>
<dbReference type="InterPro" id="IPR053137">
    <property type="entry name" value="NLR-like"/>
</dbReference>
<dbReference type="Proteomes" id="UP000523007">
    <property type="component" value="Unassembled WGS sequence"/>
</dbReference>
<proteinExistence type="predicted"/>
<sequence length="409" mass="44822">MSDAAPPTNGGPDLPPQHSYARALLELFAMLDPDGFPYEVAYGSYFALDHVRSAPWRDTDAGPLRRLARWLGVGSGGTLGAPEQSARDQLEKTGLLHAGTEGAARISRETRGSVLASLDYEAFQRVARIAADMLVDYWIMLDEEAYEAGQQRFGAEAEQLVIANTDTLVATAGEVLWRPEAHRVLFQQGYYLRELGDRERELAYWRDLLAETERILGPEHLSTSQLRADLGRAQRNSGNTAEAIAIHEAVLDHRLRELDHEHNDVLTSRSDLALTYRAAGRTDEAVTLLEETVAAAARAKTGSLTTDLIRDNLVDVYCGAGRYDDAVVQREEDVTQRTHRMGARHPYTLSARNSLGEVLHAAGRAEEAAAEYRAVVGACDAQNPSADLTVQEIRDEAAKGLADMGAKES</sequence>
<dbReference type="PANTHER" id="PTHR46082:SF6">
    <property type="entry name" value="AAA+ ATPASE DOMAIN-CONTAINING PROTEIN-RELATED"/>
    <property type="match status" value="1"/>
</dbReference>
<comment type="caution">
    <text evidence="1">The sequence shown here is derived from an EMBL/GenBank/DDBJ whole genome shotgun (WGS) entry which is preliminary data.</text>
</comment>
<name>A0A7W7RC52_9ACTN</name>
<dbReference type="Pfam" id="PF13374">
    <property type="entry name" value="TPR_10"/>
    <property type="match status" value="1"/>
</dbReference>
<dbReference type="PANTHER" id="PTHR46082">
    <property type="entry name" value="ATP/GTP-BINDING PROTEIN-RELATED"/>
    <property type="match status" value="1"/>
</dbReference>
<dbReference type="Gene3D" id="1.25.40.10">
    <property type="entry name" value="Tetratricopeptide repeat domain"/>
    <property type="match status" value="2"/>
</dbReference>
<gene>
    <name evidence="1" type="ORF">F4561_000091</name>
</gene>
<organism evidence="1 2">
    <name type="scientific">Lipingzhangella halophila</name>
    <dbReference type="NCBI Taxonomy" id="1783352"/>
    <lineage>
        <taxon>Bacteria</taxon>
        <taxon>Bacillati</taxon>
        <taxon>Actinomycetota</taxon>
        <taxon>Actinomycetes</taxon>
        <taxon>Streptosporangiales</taxon>
        <taxon>Nocardiopsidaceae</taxon>
        <taxon>Lipingzhangella</taxon>
    </lineage>
</organism>
<dbReference type="RefSeq" id="WP_184573613.1">
    <property type="nucleotide sequence ID" value="NZ_JACHJT010000001.1"/>
</dbReference>
<dbReference type="Pfam" id="PF07721">
    <property type="entry name" value="TPR_4"/>
    <property type="match status" value="1"/>
</dbReference>
<dbReference type="InterPro" id="IPR011990">
    <property type="entry name" value="TPR-like_helical_dom_sf"/>
</dbReference>
<dbReference type="AlphaFoldDB" id="A0A7W7RC52"/>
<dbReference type="GO" id="GO:0042802">
    <property type="term" value="F:identical protein binding"/>
    <property type="evidence" value="ECO:0007669"/>
    <property type="project" value="InterPro"/>
</dbReference>
<dbReference type="SUPFAM" id="SSF48452">
    <property type="entry name" value="TPR-like"/>
    <property type="match status" value="2"/>
</dbReference>